<organism evidence="2 3">
    <name type="scientific">Malassezia brasiliensis</name>
    <dbReference type="NCBI Taxonomy" id="1821822"/>
    <lineage>
        <taxon>Eukaryota</taxon>
        <taxon>Fungi</taxon>
        <taxon>Dikarya</taxon>
        <taxon>Basidiomycota</taxon>
        <taxon>Ustilaginomycotina</taxon>
        <taxon>Malasseziomycetes</taxon>
        <taxon>Malasseziales</taxon>
        <taxon>Malasseziaceae</taxon>
        <taxon>Malassezia</taxon>
    </lineage>
</organism>
<evidence type="ECO:0000313" key="2">
    <source>
        <dbReference type="EMBL" id="WFC94728.1"/>
    </source>
</evidence>
<dbReference type="GO" id="GO:0005664">
    <property type="term" value="C:nuclear origin of replication recognition complex"/>
    <property type="evidence" value="ECO:0007669"/>
    <property type="project" value="TreeGrafter"/>
</dbReference>
<dbReference type="InterPro" id="IPR047088">
    <property type="entry name" value="ORC5_C"/>
</dbReference>
<dbReference type="InterPro" id="IPR020796">
    <property type="entry name" value="ORC5"/>
</dbReference>
<name>A0AAF0ISA1_9BASI</name>
<dbReference type="Pfam" id="PF14630">
    <property type="entry name" value="ORC5_C"/>
    <property type="match status" value="1"/>
</dbReference>
<sequence length="468" mass="49981">MAPAPAPLGVPDTLPDLAAWAAPMHALAALLGASAPLPPAVLVHAPHSPTTAARLVRTHVPTHAGVRVAHVSPLTACTPRLAFAHAVRQLGGGEPGTDLHTFLQALARLARAARLVLVVHDAERVRDLWPESLWTALPLLAEMGGLQGRLAVVLVSALPWSAFRDVGGRAVSAAPIAVRLPRLARADMLALLAHDAAPTTAAYAARAGDVALPEARALHALHAHVAALVYDSVKARVRDEHEVRVVLAAVWHALLPSVAAHGSSAARLMPVLSELIRDALQRLVPRTLGAAQWVREHAAGRAAPPAAPPVSWPGRTGVAAMPAFLLIAAFLASYNPPKTDVRYFVRELGNSRKRRRGKGQSAADAALLDLEGEREIWDRTQFWGPRPFPLERLLAIYHALLADFALDLNEDALLAANERAARAHDRYTQHLEHVAGEFWSRSATALAQINALVVQRRLVRMAPAGNTA</sequence>
<dbReference type="Proteomes" id="UP001216638">
    <property type="component" value="Chromosome 1"/>
</dbReference>
<dbReference type="GO" id="GO:0003688">
    <property type="term" value="F:DNA replication origin binding"/>
    <property type="evidence" value="ECO:0007669"/>
    <property type="project" value="TreeGrafter"/>
</dbReference>
<dbReference type="AlphaFoldDB" id="A0AAF0ISA1"/>
<reference evidence="2" key="1">
    <citation type="submission" date="2023-03" db="EMBL/GenBank/DDBJ databases">
        <title>Mating type loci evolution in Malassezia.</title>
        <authorList>
            <person name="Coelho M.A."/>
        </authorList>
    </citation>
    <scope>NUCLEOTIDE SEQUENCE</scope>
    <source>
        <strain evidence="2">CBS 14135</strain>
    </source>
</reference>
<feature type="domain" description="Origin recognition complex subunit 5 C-terminal" evidence="1">
    <location>
        <begin position="321"/>
        <end position="464"/>
    </location>
</feature>
<protein>
    <recommendedName>
        <fullName evidence="1">Origin recognition complex subunit 5 C-terminal domain-containing protein</fullName>
    </recommendedName>
</protein>
<evidence type="ECO:0000313" key="3">
    <source>
        <dbReference type="Proteomes" id="UP001216638"/>
    </source>
</evidence>
<keyword evidence="3" id="KW-1185">Reference proteome</keyword>
<proteinExistence type="predicted"/>
<gene>
    <name evidence="2" type="ORF">MBRA1_001362</name>
</gene>
<dbReference type="EMBL" id="CP119951">
    <property type="protein sequence ID" value="WFC94728.1"/>
    <property type="molecule type" value="Genomic_DNA"/>
</dbReference>
<dbReference type="GO" id="GO:0006270">
    <property type="term" value="P:DNA replication initiation"/>
    <property type="evidence" value="ECO:0007669"/>
    <property type="project" value="TreeGrafter"/>
</dbReference>
<dbReference type="PANTHER" id="PTHR12705:SF0">
    <property type="entry name" value="ORIGIN RECOGNITION COMPLEX SUBUNIT 5"/>
    <property type="match status" value="1"/>
</dbReference>
<evidence type="ECO:0000259" key="1">
    <source>
        <dbReference type="Pfam" id="PF14630"/>
    </source>
</evidence>
<dbReference type="PANTHER" id="PTHR12705">
    <property type="entry name" value="ORIGIN RECOGNITION COMPLEX SUBUNIT 5"/>
    <property type="match status" value="1"/>
</dbReference>
<accession>A0AAF0ISA1</accession>